<sequence length="176" mass="19721">MSWLVLVLRLPSEPARHRVAAWRELRKAGAVPLSSGTWALPDLPVVAPVVDRVAALVARAEDGELVRLRAGGWDEADEAAMAAMFAAARDDEWRELASECRRYLAEIAKEHRTEKYSLAELEEEEQSLDRLRRWYRDVRARDLLGSSGRGETDALLKECVAAFDEFAEAVYARIGA</sequence>
<feature type="coiled-coil region" evidence="1">
    <location>
        <begin position="104"/>
        <end position="141"/>
    </location>
</feature>
<organism evidence="3 4">
    <name type="scientific">Nocardioides iriomotensis</name>
    <dbReference type="NCBI Taxonomy" id="715784"/>
    <lineage>
        <taxon>Bacteria</taxon>
        <taxon>Bacillati</taxon>
        <taxon>Actinomycetota</taxon>
        <taxon>Actinomycetes</taxon>
        <taxon>Propionibacteriales</taxon>
        <taxon>Nocardioidaceae</taxon>
        <taxon>Nocardioides</taxon>
    </lineage>
</organism>
<dbReference type="OrthoDB" id="3790780at2"/>
<keyword evidence="4" id="KW-1185">Reference proteome</keyword>
<evidence type="ECO:0000256" key="1">
    <source>
        <dbReference type="SAM" id="Coils"/>
    </source>
</evidence>
<accession>A0A4Q5IVS9</accession>
<protein>
    <submittedName>
        <fullName evidence="3">Chromate resistance protein ChrB</fullName>
    </submittedName>
</protein>
<evidence type="ECO:0000313" key="4">
    <source>
        <dbReference type="Proteomes" id="UP000291189"/>
    </source>
</evidence>
<dbReference type="AlphaFoldDB" id="A0A4Q5IVS9"/>
<gene>
    <name evidence="3" type="ORF">ETU37_17175</name>
</gene>
<dbReference type="Pfam" id="PF20229">
    <property type="entry name" value="ChrB_N"/>
    <property type="match status" value="1"/>
</dbReference>
<evidence type="ECO:0000259" key="2">
    <source>
        <dbReference type="Pfam" id="PF20229"/>
    </source>
</evidence>
<comment type="caution">
    <text evidence="3">The sequence shown here is derived from an EMBL/GenBank/DDBJ whole genome shotgun (WGS) entry which is preliminary data.</text>
</comment>
<evidence type="ECO:0000313" key="3">
    <source>
        <dbReference type="EMBL" id="RYU10147.1"/>
    </source>
</evidence>
<feature type="domain" description="ChrB N-terminal" evidence="2">
    <location>
        <begin position="18"/>
        <end position="173"/>
    </location>
</feature>
<dbReference type="EMBL" id="SDPU01000032">
    <property type="protein sequence ID" value="RYU10147.1"/>
    <property type="molecule type" value="Genomic_DNA"/>
</dbReference>
<reference evidence="3 4" key="1">
    <citation type="submission" date="2019-01" db="EMBL/GenBank/DDBJ databases">
        <title>Nocardioides guangzhouensis sp. nov., an actinobacterium isolated from soil.</title>
        <authorList>
            <person name="Fu Y."/>
            <person name="Cai Y."/>
            <person name="Lin Z."/>
            <person name="Chen P."/>
        </authorList>
    </citation>
    <scope>NUCLEOTIDE SEQUENCE [LARGE SCALE GENOMIC DNA]</scope>
    <source>
        <strain evidence="3 4">NBRC 105384</strain>
    </source>
</reference>
<keyword evidence="1" id="KW-0175">Coiled coil</keyword>
<dbReference type="Proteomes" id="UP000291189">
    <property type="component" value="Unassembled WGS sequence"/>
</dbReference>
<dbReference type="RefSeq" id="WP_129988585.1">
    <property type="nucleotide sequence ID" value="NZ_SDPU01000032.1"/>
</dbReference>
<proteinExistence type="predicted"/>
<dbReference type="InterPro" id="IPR046858">
    <property type="entry name" value="ChrB_N"/>
</dbReference>
<name>A0A4Q5IVS9_9ACTN</name>